<evidence type="ECO:0000313" key="2">
    <source>
        <dbReference type="EMBL" id="JAD19270.1"/>
    </source>
</evidence>
<dbReference type="AlphaFoldDB" id="A0A0A8Y248"/>
<protein>
    <submittedName>
        <fullName evidence="2">Uncharacterized protein</fullName>
    </submittedName>
</protein>
<organism evidence="2">
    <name type="scientific">Arundo donax</name>
    <name type="common">Giant reed</name>
    <name type="synonym">Donax arundinaceus</name>
    <dbReference type="NCBI Taxonomy" id="35708"/>
    <lineage>
        <taxon>Eukaryota</taxon>
        <taxon>Viridiplantae</taxon>
        <taxon>Streptophyta</taxon>
        <taxon>Embryophyta</taxon>
        <taxon>Tracheophyta</taxon>
        <taxon>Spermatophyta</taxon>
        <taxon>Magnoliopsida</taxon>
        <taxon>Liliopsida</taxon>
        <taxon>Poales</taxon>
        <taxon>Poaceae</taxon>
        <taxon>PACMAD clade</taxon>
        <taxon>Arundinoideae</taxon>
        <taxon>Arundineae</taxon>
        <taxon>Arundo</taxon>
    </lineage>
</organism>
<dbReference type="EMBL" id="GBRH01278625">
    <property type="protein sequence ID" value="JAD19270.1"/>
    <property type="molecule type" value="Transcribed_RNA"/>
</dbReference>
<accession>A0A0A8Y248</accession>
<sequence length="32" mass="3865">MTEQVKNNVFHERTKKGDPTCEELRSFSLRRK</sequence>
<evidence type="ECO:0000256" key="1">
    <source>
        <dbReference type="SAM" id="MobiDB-lite"/>
    </source>
</evidence>
<reference evidence="2" key="2">
    <citation type="journal article" date="2015" name="Data Brief">
        <title>Shoot transcriptome of the giant reed, Arundo donax.</title>
        <authorList>
            <person name="Barrero R.A."/>
            <person name="Guerrero F.D."/>
            <person name="Moolhuijzen P."/>
            <person name="Goolsby J.A."/>
            <person name="Tidwell J."/>
            <person name="Bellgard S.E."/>
            <person name="Bellgard M.I."/>
        </authorList>
    </citation>
    <scope>NUCLEOTIDE SEQUENCE</scope>
    <source>
        <tissue evidence="2">Shoot tissue taken approximately 20 cm above the soil surface</tissue>
    </source>
</reference>
<feature type="compositionally biased region" description="Basic and acidic residues" evidence="1">
    <location>
        <begin position="9"/>
        <end position="25"/>
    </location>
</feature>
<proteinExistence type="predicted"/>
<feature type="region of interest" description="Disordered" evidence="1">
    <location>
        <begin position="1"/>
        <end position="32"/>
    </location>
</feature>
<name>A0A0A8Y248_ARUDO</name>
<reference evidence="2" key="1">
    <citation type="submission" date="2014-09" db="EMBL/GenBank/DDBJ databases">
        <authorList>
            <person name="Magalhaes I.L.F."/>
            <person name="Oliveira U."/>
            <person name="Santos F.R."/>
            <person name="Vidigal T.H.D.A."/>
            <person name="Brescovit A.D."/>
            <person name="Santos A.J."/>
        </authorList>
    </citation>
    <scope>NUCLEOTIDE SEQUENCE</scope>
    <source>
        <tissue evidence="2">Shoot tissue taken approximately 20 cm above the soil surface</tissue>
    </source>
</reference>